<evidence type="ECO:0000256" key="1">
    <source>
        <dbReference type="SAM" id="MobiDB-lite"/>
    </source>
</evidence>
<comment type="caution">
    <text evidence="3">The sequence shown here is derived from an EMBL/GenBank/DDBJ whole genome shotgun (WGS) entry which is preliminary data.</text>
</comment>
<reference evidence="3 4" key="1">
    <citation type="submission" date="2019-07" db="EMBL/GenBank/DDBJ databases">
        <title>Whole genome shotgun sequence of Pseudonocardia asaccharolytica NBRC 16224.</title>
        <authorList>
            <person name="Hosoyama A."/>
            <person name="Uohara A."/>
            <person name="Ohji S."/>
            <person name="Ichikawa N."/>
        </authorList>
    </citation>
    <scope>NUCLEOTIDE SEQUENCE [LARGE SCALE GENOMIC DNA]</scope>
    <source>
        <strain evidence="3 4">NBRC 16224</strain>
    </source>
</reference>
<proteinExistence type="predicted"/>
<dbReference type="GO" id="GO:0043448">
    <property type="term" value="P:alkane catabolic process"/>
    <property type="evidence" value="ECO:0007669"/>
    <property type="project" value="TreeGrafter"/>
</dbReference>
<feature type="signal peptide" evidence="2">
    <location>
        <begin position="1"/>
        <end position="22"/>
    </location>
</feature>
<evidence type="ECO:0008006" key="5">
    <source>
        <dbReference type="Google" id="ProtNLM"/>
    </source>
</evidence>
<evidence type="ECO:0000313" key="3">
    <source>
        <dbReference type="EMBL" id="GEL19198.1"/>
    </source>
</evidence>
<dbReference type="OrthoDB" id="597632at2"/>
<dbReference type="RefSeq" id="WP_051233376.1">
    <property type="nucleotide sequence ID" value="NZ_AUII01000028.1"/>
</dbReference>
<dbReference type="PANTHER" id="PTHR39335:SF1">
    <property type="entry name" value="BLL4220 PROTEIN"/>
    <property type="match status" value="1"/>
</dbReference>
<name>A0A511D8D3_9PSEU</name>
<dbReference type="Gene3D" id="1.20.5.320">
    <property type="entry name" value="6-Phosphogluconate Dehydrogenase, domain 3"/>
    <property type="match status" value="1"/>
</dbReference>
<keyword evidence="2" id="KW-0732">Signal</keyword>
<evidence type="ECO:0000313" key="4">
    <source>
        <dbReference type="Proteomes" id="UP000321328"/>
    </source>
</evidence>
<dbReference type="STRING" id="1123024.GCA_000423625_04264"/>
<feature type="region of interest" description="Disordered" evidence="1">
    <location>
        <begin position="29"/>
        <end position="70"/>
    </location>
</feature>
<keyword evidence="4" id="KW-1185">Reference proteome</keyword>
<dbReference type="Proteomes" id="UP000321328">
    <property type="component" value="Unassembled WGS sequence"/>
</dbReference>
<dbReference type="AlphaFoldDB" id="A0A511D8D3"/>
<protein>
    <recommendedName>
        <fullName evidence="5">Lipoprotein</fullName>
    </recommendedName>
</protein>
<accession>A0A511D8D3</accession>
<feature type="compositionally biased region" description="Low complexity" evidence="1">
    <location>
        <begin position="29"/>
        <end position="56"/>
    </location>
</feature>
<dbReference type="InterPro" id="IPR005297">
    <property type="entry name" value="Lipoprotein_repeat"/>
</dbReference>
<dbReference type="Pfam" id="PF03640">
    <property type="entry name" value="Lipoprotein_15"/>
    <property type="match status" value="2"/>
</dbReference>
<dbReference type="PANTHER" id="PTHR39335">
    <property type="entry name" value="BLL4220 PROTEIN"/>
    <property type="match status" value="1"/>
</dbReference>
<sequence>MAHRRSARLVLAAGSACLVLLGACGTDEPAGPAPATTAPPAAHQGPQGQQGPQGHQGDQGDHGHHGGGGLELWATQTATLGTIVLDGNGRILYRSDADTNDPPTSRCAGECTHKWVPVMLPDGAEPVLLGVEPAKVGTIRRGDGTTQVTLGGWPLYTVAGDPGDHDGAGANGADGTWFAVTPTGDKARP</sequence>
<evidence type="ECO:0000256" key="2">
    <source>
        <dbReference type="SAM" id="SignalP"/>
    </source>
</evidence>
<dbReference type="PROSITE" id="PS51257">
    <property type="entry name" value="PROKAR_LIPOPROTEIN"/>
    <property type="match status" value="1"/>
</dbReference>
<feature type="chain" id="PRO_5038841184" description="Lipoprotein" evidence="2">
    <location>
        <begin position="23"/>
        <end position="189"/>
    </location>
</feature>
<dbReference type="EMBL" id="BJVI01000033">
    <property type="protein sequence ID" value="GEL19198.1"/>
    <property type="molecule type" value="Genomic_DNA"/>
</dbReference>
<organism evidence="3 4">
    <name type="scientific">Pseudonocardia asaccharolytica DSM 44247 = NBRC 16224</name>
    <dbReference type="NCBI Taxonomy" id="1123024"/>
    <lineage>
        <taxon>Bacteria</taxon>
        <taxon>Bacillati</taxon>
        <taxon>Actinomycetota</taxon>
        <taxon>Actinomycetes</taxon>
        <taxon>Pseudonocardiales</taxon>
        <taxon>Pseudonocardiaceae</taxon>
        <taxon>Pseudonocardia</taxon>
    </lineage>
</organism>
<gene>
    <name evidence="3" type="ORF">PA7_30350</name>
</gene>